<protein>
    <submittedName>
        <fullName evidence="2">Uncharacterized protein</fullName>
    </submittedName>
</protein>
<organism evidence="2 3">
    <name type="scientific">Synchytrium endobioticum</name>
    <dbReference type="NCBI Taxonomy" id="286115"/>
    <lineage>
        <taxon>Eukaryota</taxon>
        <taxon>Fungi</taxon>
        <taxon>Fungi incertae sedis</taxon>
        <taxon>Chytridiomycota</taxon>
        <taxon>Chytridiomycota incertae sedis</taxon>
        <taxon>Chytridiomycetes</taxon>
        <taxon>Synchytriales</taxon>
        <taxon>Synchytriaceae</taxon>
        <taxon>Synchytrium</taxon>
    </lineage>
</organism>
<dbReference type="Proteomes" id="UP000320475">
    <property type="component" value="Unassembled WGS sequence"/>
</dbReference>
<dbReference type="EMBL" id="QEAM01000100">
    <property type="protein sequence ID" value="TPX46586.1"/>
    <property type="molecule type" value="Genomic_DNA"/>
</dbReference>
<dbReference type="AlphaFoldDB" id="A0A507D599"/>
<evidence type="ECO:0000313" key="3">
    <source>
        <dbReference type="Proteomes" id="UP000320475"/>
    </source>
</evidence>
<feature type="signal peptide" evidence="1">
    <location>
        <begin position="1"/>
        <end position="19"/>
    </location>
</feature>
<proteinExistence type="predicted"/>
<feature type="chain" id="PRO_5021368568" evidence="1">
    <location>
        <begin position="20"/>
        <end position="254"/>
    </location>
</feature>
<evidence type="ECO:0000256" key="1">
    <source>
        <dbReference type="SAM" id="SignalP"/>
    </source>
</evidence>
<reference evidence="2 3" key="1">
    <citation type="journal article" date="2019" name="Sci. Rep.">
        <title>Comparative genomics of chytrid fungi reveal insights into the obligate biotrophic and pathogenic lifestyle of Synchytrium endobioticum.</title>
        <authorList>
            <person name="van de Vossenberg B.T.L.H."/>
            <person name="Warris S."/>
            <person name="Nguyen H.D.T."/>
            <person name="van Gent-Pelzer M.P.E."/>
            <person name="Joly D.L."/>
            <person name="van de Geest H.C."/>
            <person name="Bonants P.J.M."/>
            <person name="Smith D.S."/>
            <person name="Levesque C.A."/>
            <person name="van der Lee T.A.J."/>
        </authorList>
    </citation>
    <scope>NUCLEOTIDE SEQUENCE [LARGE SCALE GENOMIC DNA]</scope>
    <source>
        <strain evidence="2 3">LEV6574</strain>
    </source>
</reference>
<evidence type="ECO:0000313" key="2">
    <source>
        <dbReference type="EMBL" id="TPX46586.1"/>
    </source>
</evidence>
<accession>A0A507D599</accession>
<keyword evidence="1" id="KW-0732">Signal</keyword>
<sequence length="254" mass="26305">MANIMILLMCLAYLVCTDATRYYYQVTTTNPTCSNLQTASTLQAKVYNLAEGNRACGSGQYVPVACKRSNGYYYTAFCSAAPPSTYIDAPATKTNAYAVSITYFANNANTSNPYGCYAGYENQYVITQSGACVPDVSGATSTKVTANATALTTTVWKGKACSGQVESVTVSPLGCKSTLPPDFKGPILGNTFVNAIVIDNKDGSPKSAAPIIVFSNDSLTSSNAAALPSASSGATASTAFVTMAAVVAVAAMML</sequence>
<comment type="caution">
    <text evidence="2">The sequence shown here is derived from an EMBL/GenBank/DDBJ whole genome shotgun (WGS) entry which is preliminary data.</text>
</comment>
<dbReference type="VEuPathDB" id="FungiDB:SeMB42_g07060"/>
<name>A0A507D599_9FUNG</name>
<gene>
    <name evidence="2" type="ORF">SeLEV6574_g03152</name>
</gene>